<reference evidence="2" key="1">
    <citation type="submission" date="2018-06" db="EMBL/GenBank/DDBJ databases">
        <authorList>
            <person name="Zhirakovskaya E."/>
        </authorList>
    </citation>
    <scope>NUCLEOTIDE SEQUENCE</scope>
</reference>
<keyword evidence="1" id="KW-0472">Membrane</keyword>
<evidence type="ECO:0008006" key="3">
    <source>
        <dbReference type="Google" id="ProtNLM"/>
    </source>
</evidence>
<name>A0A3B1D8C6_9ZZZZ</name>
<feature type="transmembrane region" description="Helical" evidence="1">
    <location>
        <begin position="12"/>
        <end position="33"/>
    </location>
</feature>
<dbReference type="AlphaFoldDB" id="A0A3B1D8C6"/>
<keyword evidence="1" id="KW-1133">Transmembrane helix</keyword>
<accession>A0A3B1D8C6</accession>
<protein>
    <recommendedName>
        <fullName evidence="3">Outer membrane protein beta-barrel domain-containing protein</fullName>
    </recommendedName>
</protein>
<sequence length="666" mass="78722">MKLIDILKYRRIIFSIFFAVLFFNMMLLTTEIYPRGNGNGYSFWNFNYARGYIGFESNYYYLNTTLGTGFNEVQKSSQFNGSFSLDTKSSIVHPNFLELELNALFRPGTRNDNFIVAPDQSAVTTAERVGFRTNLFKQRPLNASFYFNYDHSFVRRDFATNIENFRKNVGAFVYFRSYFANFNFNYNYDDWLQDELDLNRFYASKIHNFRTDITQSFGKNYDNKLTFNYGDFYRKYSYNDLIIANKVFDANLNTKFLVEMFVPVRYYSLISYNKQVGYDNRNKFNVNQSLFSQLPYNLKFNAGYNYNYLKVDLFTSDINKVNLGLNHQLYSSLNTFVNIELTNYKQHLYNEKTNEFKVGFDYTKNIPIGNLKLSYSYSQFRRSTESNTNVNVVYSEPHKLADGEIELLNNPNVFEKTIVVTDEKNVIVFQEGFDYEIIDYGEFFEIRRIPGGQIPNNGLVLVNYSFLMDNSYKFTSPNHHFSVGLNLFNNFIQFSYSGIEVNYNNLENVRYLVLKWVSQRILSLIFNYAGFKTGMEFNSYKTNIVPYESVRYFGQYDYLLEETALFSLIANYKTLFLTAQNQRQIFKDVVGRIMLFLGRQSKLLLEGSYRFQRGLGIDLDLLKFKTEYQLNFRAVQISVGVELFDRTYIQERKQYMNGYISLQRNF</sequence>
<dbReference type="EMBL" id="UOGD01000400">
    <property type="protein sequence ID" value="VAX27985.1"/>
    <property type="molecule type" value="Genomic_DNA"/>
</dbReference>
<evidence type="ECO:0000256" key="1">
    <source>
        <dbReference type="SAM" id="Phobius"/>
    </source>
</evidence>
<organism evidence="2">
    <name type="scientific">hydrothermal vent metagenome</name>
    <dbReference type="NCBI Taxonomy" id="652676"/>
    <lineage>
        <taxon>unclassified sequences</taxon>
        <taxon>metagenomes</taxon>
        <taxon>ecological metagenomes</taxon>
    </lineage>
</organism>
<gene>
    <name evidence="2" type="ORF">MNBD_IGNAVI01-90</name>
</gene>
<proteinExistence type="predicted"/>
<keyword evidence="1" id="KW-0812">Transmembrane</keyword>
<evidence type="ECO:0000313" key="2">
    <source>
        <dbReference type="EMBL" id="VAX27985.1"/>
    </source>
</evidence>